<dbReference type="InterPro" id="IPR024535">
    <property type="entry name" value="RHGA/B-epi-like_pectate_lyase"/>
</dbReference>
<accession>A0A4S1X653</accession>
<evidence type="ECO:0000259" key="1">
    <source>
        <dbReference type="Pfam" id="PF12708"/>
    </source>
</evidence>
<dbReference type="InterPro" id="IPR012334">
    <property type="entry name" value="Pectin_lyas_fold"/>
</dbReference>
<dbReference type="SUPFAM" id="SSF51126">
    <property type="entry name" value="Pectin lyase-like"/>
    <property type="match status" value="1"/>
</dbReference>
<dbReference type="AlphaFoldDB" id="A0A4S1X653"/>
<dbReference type="EMBL" id="SRXT01000007">
    <property type="protein sequence ID" value="TGX50470.1"/>
    <property type="molecule type" value="Genomic_DNA"/>
</dbReference>
<dbReference type="Pfam" id="PF12708">
    <property type="entry name" value="Pect-lyase_RHGA_epim"/>
    <property type="match status" value="1"/>
</dbReference>
<evidence type="ECO:0000313" key="2">
    <source>
        <dbReference type="EMBL" id="TGX50470.1"/>
    </source>
</evidence>
<dbReference type="Gene3D" id="2.160.20.10">
    <property type="entry name" value="Single-stranded right-handed beta-helix, Pectin lyase-like"/>
    <property type="match status" value="1"/>
</dbReference>
<gene>
    <name evidence="2" type="ORF">E5A73_18425</name>
</gene>
<dbReference type="OrthoDB" id="7482115at2"/>
<comment type="caution">
    <text evidence="2">The sequence shown here is derived from an EMBL/GenBank/DDBJ whole genome shotgun (WGS) entry which is preliminary data.</text>
</comment>
<evidence type="ECO:0000313" key="3">
    <source>
        <dbReference type="Proteomes" id="UP000306147"/>
    </source>
</evidence>
<dbReference type="InterPro" id="IPR011050">
    <property type="entry name" value="Pectin_lyase_fold/virulence"/>
</dbReference>
<name>A0A4S1X653_9SPHN</name>
<organism evidence="2 3">
    <name type="scientific">Sphingomonas gei</name>
    <dbReference type="NCBI Taxonomy" id="1395960"/>
    <lineage>
        <taxon>Bacteria</taxon>
        <taxon>Pseudomonadati</taxon>
        <taxon>Pseudomonadota</taxon>
        <taxon>Alphaproteobacteria</taxon>
        <taxon>Sphingomonadales</taxon>
        <taxon>Sphingomonadaceae</taxon>
        <taxon>Sphingomonas</taxon>
    </lineage>
</organism>
<keyword evidence="3" id="KW-1185">Reference proteome</keyword>
<reference evidence="2 3" key="1">
    <citation type="submission" date="2019-04" db="EMBL/GenBank/DDBJ databases">
        <title>Sphingomonas psychrotolerans sp. nov., isolated from soil in the Tianshan Mountains, Xinjiang, China.</title>
        <authorList>
            <person name="Luo Y."/>
            <person name="Sheng H."/>
        </authorList>
    </citation>
    <scope>NUCLEOTIDE SEQUENCE [LARGE SCALE GENOMIC DNA]</scope>
    <source>
        <strain evidence="2 3">ZFGT-11</strain>
    </source>
</reference>
<sequence>MLQSPIETAQPAGPRAVPAIQGGQVTAIGRLQPGVADVRSYGATGNGVADDTAAIQAAINQHGKVYIPAGVYRIDPKIGLVVRTGTEIIGDGRTRTILLAGTGGATMKELASYAGGSLIRRSFDPGGKNDYVTYVRLADFTVLLTHPADSVTENAIQIGIDLRNISRSLVERVHVGNMPPLGAPITRAYDRRFYSQGFGIVLGSVSSSTRSYAGGEVNTVRDSSVWGAYKLIVQDDAQLSPRSAAHAVLIEACDLQGGHVLLSQESRYTRGVSWRDNVLQNVIPRPGSREASAVLRMEGSNNLIDGGYIEASGSADYLLQLGSISSNNMIRLPYASTTNRAKVEDLGSGNSINLKGPDFP</sequence>
<protein>
    <recommendedName>
        <fullName evidence="1">Rhamnogalacturonase A/B/Epimerase-like pectate lyase domain-containing protein</fullName>
    </recommendedName>
</protein>
<proteinExistence type="predicted"/>
<dbReference type="Proteomes" id="UP000306147">
    <property type="component" value="Unassembled WGS sequence"/>
</dbReference>
<feature type="domain" description="Rhamnogalacturonase A/B/Epimerase-like pectate lyase" evidence="1">
    <location>
        <begin position="37"/>
        <end position="107"/>
    </location>
</feature>